<dbReference type="OrthoDB" id="5358398at2759"/>
<evidence type="ECO:0000313" key="3">
    <source>
        <dbReference type="EMBL" id="KEF58661.1"/>
    </source>
</evidence>
<sequence length="276" mass="31252">MEVYTPDNISDLHLTPFSRSSPSSFHYLPTYLLVLGVITFLCHGLNWCVKDYQAFKALGRGGTPYNVYGWLSVTFLLKPFTLAERDTVWTGDYPDGAHKDIQGLPDRQGQRPDIRGIAPQRQFSQCPTQEMNKRVLSLFTSVVHKNPNILQQKVSSFEKHHLALFVHPSILANSSKVSEVVIASRGELGHIHGDTSLHLYLSPQDAKVVIEKRWAQRHRLARTQPWWLGGKKFICGIGDTFLLIYAPRDETELDILRTLIRASARFMTGVEDIVSP</sequence>
<organism evidence="3 4">
    <name type="scientific">Exophiala aquamarina CBS 119918</name>
    <dbReference type="NCBI Taxonomy" id="1182545"/>
    <lineage>
        <taxon>Eukaryota</taxon>
        <taxon>Fungi</taxon>
        <taxon>Dikarya</taxon>
        <taxon>Ascomycota</taxon>
        <taxon>Pezizomycotina</taxon>
        <taxon>Eurotiomycetes</taxon>
        <taxon>Chaetothyriomycetidae</taxon>
        <taxon>Chaetothyriales</taxon>
        <taxon>Herpotrichiellaceae</taxon>
        <taxon>Exophiala</taxon>
    </lineage>
</organism>
<name>A0A072PFM1_9EURO</name>
<evidence type="ECO:0000259" key="2">
    <source>
        <dbReference type="Pfam" id="PF17648"/>
    </source>
</evidence>
<keyword evidence="1" id="KW-0472">Membrane</keyword>
<protein>
    <recommendedName>
        <fullName evidence="2">Luciferase domain-containing protein</fullName>
    </recommendedName>
</protein>
<evidence type="ECO:0000313" key="4">
    <source>
        <dbReference type="Proteomes" id="UP000027920"/>
    </source>
</evidence>
<dbReference type="Pfam" id="PF17648">
    <property type="entry name" value="Luciferase"/>
    <property type="match status" value="1"/>
</dbReference>
<feature type="domain" description="Luciferase" evidence="2">
    <location>
        <begin position="185"/>
        <end position="263"/>
    </location>
</feature>
<reference evidence="3 4" key="1">
    <citation type="submission" date="2013-03" db="EMBL/GenBank/DDBJ databases">
        <title>The Genome Sequence of Exophiala aquamarina CBS 119918.</title>
        <authorList>
            <consortium name="The Broad Institute Genomics Platform"/>
            <person name="Cuomo C."/>
            <person name="de Hoog S."/>
            <person name="Gorbushina A."/>
            <person name="Walker B."/>
            <person name="Young S.K."/>
            <person name="Zeng Q."/>
            <person name="Gargeya S."/>
            <person name="Fitzgerald M."/>
            <person name="Haas B."/>
            <person name="Abouelleil A."/>
            <person name="Allen A.W."/>
            <person name="Alvarado L."/>
            <person name="Arachchi H.M."/>
            <person name="Berlin A.M."/>
            <person name="Chapman S.B."/>
            <person name="Gainer-Dewar J."/>
            <person name="Goldberg J."/>
            <person name="Griggs A."/>
            <person name="Gujja S."/>
            <person name="Hansen M."/>
            <person name="Howarth C."/>
            <person name="Imamovic A."/>
            <person name="Ireland A."/>
            <person name="Larimer J."/>
            <person name="McCowan C."/>
            <person name="Murphy C."/>
            <person name="Pearson M."/>
            <person name="Poon T.W."/>
            <person name="Priest M."/>
            <person name="Roberts A."/>
            <person name="Saif S."/>
            <person name="Shea T."/>
            <person name="Sisk P."/>
            <person name="Sykes S."/>
            <person name="Wortman J."/>
            <person name="Nusbaum C."/>
            <person name="Birren B."/>
        </authorList>
    </citation>
    <scope>NUCLEOTIDE SEQUENCE [LARGE SCALE GENOMIC DNA]</scope>
    <source>
        <strain evidence="3 4">CBS 119918</strain>
    </source>
</reference>
<keyword evidence="1" id="KW-1133">Transmembrane helix</keyword>
<dbReference type="STRING" id="1182545.A0A072PFM1"/>
<dbReference type="PANTHER" id="PTHR38695:SF1">
    <property type="entry name" value="AMINO ACID PERMEASE_ SLC12A DOMAIN-CONTAINING PROTEIN"/>
    <property type="match status" value="1"/>
</dbReference>
<comment type="caution">
    <text evidence="3">The sequence shown here is derived from an EMBL/GenBank/DDBJ whole genome shotgun (WGS) entry which is preliminary data.</text>
</comment>
<dbReference type="Proteomes" id="UP000027920">
    <property type="component" value="Unassembled WGS sequence"/>
</dbReference>
<accession>A0A072PFM1</accession>
<dbReference type="AlphaFoldDB" id="A0A072PFM1"/>
<dbReference type="InterPro" id="IPR040841">
    <property type="entry name" value="Luciferase_dom"/>
</dbReference>
<dbReference type="HOGENOM" id="CLU_063954_1_0_1"/>
<dbReference type="VEuPathDB" id="FungiDB:A1O9_06587"/>
<keyword evidence="1" id="KW-0812">Transmembrane</keyword>
<evidence type="ECO:0000256" key="1">
    <source>
        <dbReference type="SAM" id="Phobius"/>
    </source>
</evidence>
<dbReference type="EMBL" id="AMGV01000004">
    <property type="protein sequence ID" value="KEF58661.1"/>
    <property type="molecule type" value="Genomic_DNA"/>
</dbReference>
<dbReference type="InterPro" id="IPR048273">
    <property type="entry name" value="Luciferase"/>
</dbReference>
<proteinExistence type="predicted"/>
<keyword evidence="4" id="KW-1185">Reference proteome</keyword>
<dbReference type="PANTHER" id="PTHR38695">
    <property type="entry name" value="AMINO ACID PERMEASE_ SLC12A DOMAIN-CONTAINING PROTEIN"/>
    <property type="match status" value="1"/>
</dbReference>
<dbReference type="RefSeq" id="XP_013261251.1">
    <property type="nucleotide sequence ID" value="XM_013405797.1"/>
</dbReference>
<dbReference type="GeneID" id="25281504"/>
<feature type="transmembrane region" description="Helical" evidence="1">
    <location>
        <begin position="28"/>
        <end position="49"/>
    </location>
</feature>
<gene>
    <name evidence="3" type="ORF">A1O9_06587</name>
</gene>